<dbReference type="InterPro" id="IPR017907">
    <property type="entry name" value="Znf_RING_CS"/>
</dbReference>
<dbReference type="SUPFAM" id="SSF49879">
    <property type="entry name" value="SMAD/FHA domain"/>
    <property type="match status" value="1"/>
</dbReference>
<feature type="domain" description="RING-type" evidence="9">
    <location>
        <begin position="387"/>
        <end position="425"/>
    </location>
</feature>
<evidence type="ECO:0000259" key="8">
    <source>
        <dbReference type="PROSITE" id="PS50006"/>
    </source>
</evidence>
<proteinExistence type="inferred from homology"/>
<organism evidence="10 11">
    <name type="scientific">Melipona bicolor</name>
    <dbReference type="NCBI Taxonomy" id="60889"/>
    <lineage>
        <taxon>Eukaryota</taxon>
        <taxon>Metazoa</taxon>
        <taxon>Ecdysozoa</taxon>
        <taxon>Arthropoda</taxon>
        <taxon>Hexapoda</taxon>
        <taxon>Insecta</taxon>
        <taxon>Pterygota</taxon>
        <taxon>Neoptera</taxon>
        <taxon>Endopterygota</taxon>
        <taxon>Hymenoptera</taxon>
        <taxon>Apocrita</taxon>
        <taxon>Aculeata</taxon>
        <taxon>Apoidea</taxon>
        <taxon>Anthophila</taxon>
        <taxon>Apidae</taxon>
        <taxon>Melipona</taxon>
    </lineage>
</organism>
<dbReference type="Pfam" id="PF00498">
    <property type="entry name" value="FHA"/>
    <property type="match status" value="1"/>
</dbReference>
<dbReference type="PROSITE" id="PS50006">
    <property type="entry name" value="FHA_DOMAIN"/>
    <property type="match status" value="1"/>
</dbReference>
<evidence type="ECO:0000256" key="2">
    <source>
        <dbReference type="ARBA" id="ARBA00017908"/>
    </source>
</evidence>
<dbReference type="SMART" id="SM00184">
    <property type="entry name" value="RING"/>
    <property type="match status" value="1"/>
</dbReference>
<feature type="domain" description="FHA" evidence="8">
    <location>
        <begin position="44"/>
        <end position="93"/>
    </location>
</feature>
<keyword evidence="11" id="KW-1185">Reference proteome</keyword>
<dbReference type="Gene3D" id="3.30.40.10">
    <property type="entry name" value="Zinc/RING finger domain, C3HC4 (zinc finger)"/>
    <property type="match status" value="1"/>
</dbReference>
<evidence type="ECO:0000256" key="3">
    <source>
        <dbReference type="ARBA" id="ARBA00022723"/>
    </source>
</evidence>
<dbReference type="EMBL" id="JAHYIQ010000014">
    <property type="protein sequence ID" value="KAK1126075.1"/>
    <property type="molecule type" value="Genomic_DNA"/>
</dbReference>
<comment type="similarity">
    <text evidence="1">Belongs to the CHFR family.</text>
</comment>
<evidence type="ECO:0000256" key="1">
    <source>
        <dbReference type="ARBA" id="ARBA00005797"/>
    </source>
</evidence>
<keyword evidence="7" id="KW-0175">Coiled coil</keyword>
<dbReference type="InterPro" id="IPR000253">
    <property type="entry name" value="FHA_dom"/>
</dbReference>
<dbReference type="SMART" id="SM00240">
    <property type="entry name" value="FHA"/>
    <property type="match status" value="1"/>
</dbReference>
<reference evidence="10" key="1">
    <citation type="submission" date="2021-10" db="EMBL/GenBank/DDBJ databases">
        <title>Melipona bicolor Genome sequencing and assembly.</title>
        <authorList>
            <person name="Araujo N.S."/>
            <person name="Arias M.C."/>
        </authorList>
    </citation>
    <scope>NUCLEOTIDE SEQUENCE</scope>
    <source>
        <strain evidence="10">USP_2M_L1-L4_2017</strain>
        <tissue evidence="10">Whole body</tissue>
    </source>
</reference>
<keyword evidence="3" id="KW-0479">Metal-binding</keyword>
<dbReference type="AlphaFoldDB" id="A0AA40FWC7"/>
<sequence length="480" mass="56522">MEGSKVEKRVILDDSDEGLFQPTLVRINKQSCAPPNIHIDKNEFRIGRARDNDEIILDAIISRKHCIIRHEGNKEWMIKDISSSATFVNDVPLISGESRKLNNGDIVQFSTSEEFKYLFILSTEDEHKIKKLKLDEQVDNVLIEQKTFAENQECQKKILKDKLQIKQKEQDNLKQQLEQLLKQQDITKEDTEDLKRQITMLEKKIEHGDVQEQYIKHMYAELLEKLENEQIEFERKLDEEKQKWQEALNVSKLEKEMLEMKMKEQMEKWREEQQAEWKNVMENKVKEEKSIQAQLVNEKILLEEKLKETEKALKEQEAKGAVQNNVAGTSENSNDSCIFIEIVNDPSHYQIIDTIDITDATQPIIDTEKKESVVNKINDIMDEQLTCSICSELFVKATTLNCMHTFCNYCIHLWNKKKKECPICRTPISTMNRPLALDNFIESMIENLSIKFKERRKEIIKERQAKKCKRRSRCKTITRK</sequence>
<dbReference type="CDD" id="cd16535">
    <property type="entry name" value="RING-HC_RNF8"/>
    <property type="match status" value="1"/>
</dbReference>
<dbReference type="InterPro" id="IPR008984">
    <property type="entry name" value="SMAD_FHA_dom_sf"/>
</dbReference>
<evidence type="ECO:0000259" key="9">
    <source>
        <dbReference type="PROSITE" id="PS50089"/>
    </source>
</evidence>
<name>A0AA40FWC7_9HYME</name>
<dbReference type="SUPFAM" id="SSF57850">
    <property type="entry name" value="RING/U-box"/>
    <property type="match status" value="1"/>
</dbReference>
<dbReference type="GO" id="GO:0006511">
    <property type="term" value="P:ubiquitin-dependent protein catabolic process"/>
    <property type="evidence" value="ECO:0007669"/>
    <property type="project" value="TreeGrafter"/>
</dbReference>
<evidence type="ECO:0000256" key="6">
    <source>
        <dbReference type="PROSITE-ProRule" id="PRU00175"/>
    </source>
</evidence>
<evidence type="ECO:0000313" key="10">
    <source>
        <dbReference type="EMBL" id="KAK1126075.1"/>
    </source>
</evidence>
<dbReference type="PROSITE" id="PS00518">
    <property type="entry name" value="ZF_RING_1"/>
    <property type="match status" value="1"/>
</dbReference>
<dbReference type="GO" id="GO:0004842">
    <property type="term" value="F:ubiquitin-protein transferase activity"/>
    <property type="evidence" value="ECO:0007669"/>
    <property type="project" value="TreeGrafter"/>
</dbReference>
<feature type="coiled-coil region" evidence="7">
    <location>
        <begin position="149"/>
        <end position="268"/>
    </location>
</feature>
<dbReference type="GO" id="GO:0008270">
    <property type="term" value="F:zinc ion binding"/>
    <property type="evidence" value="ECO:0007669"/>
    <property type="project" value="UniProtKB-KW"/>
</dbReference>
<feature type="coiled-coil region" evidence="7">
    <location>
        <begin position="292"/>
        <end position="319"/>
    </location>
</feature>
<dbReference type="Gene3D" id="2.60.200.20">
    <property type="match status" value="1"/>
</dbReference>
<evidence type="ECO:0000256" key="5">
    <source>
        <dbReference type="ARBA" id="ARBA00022833"/>
    </source>
</evidence>
<dbReference type="InterPro" id="IPR001841">
    <property type="entry name" value="Znf_RING"/>
</dbReference>
<dbReference type="InterPro" id="IPR013083">
    <property type="entry name" value="Znf_RING/FYVE/PHD"/>
</dbReference>
<accession>A0AA40FWC7</accession>
<dbReference type="Pfam" id="PF13920">
    <property type="entry name" value="zf-C3HC4_3"/>
    <property type="match status" value="1"/>
</dbReference>
<dbReference type="PANTHER" id="PTHR16079">
    <property type="entry name" value="UBIQUITIN LIGASE PROTEIN CHFR"/>
    <property type="match status" value="1"/>
</dbReference>
<protein>
    <recommendedName>
        <fullName evidence="2">E3 ubiquitin-protein ligase CHFR</fullName>
    </recommendedName>
</protein>
<gene>
    <name evidence="10" type="ORF">K0M31_004716</name>
</gene>
<evidence type="ECO:0000256" key="4">
    <source>
        <dbReference type="ARBA" id="ARBA00022771"/>
    </source>
</evidence>
<dbReference type="InterPro" id="IPR052256">
    <property type="entry name" value="E3_ubiquitin-ligase_CHFR"/>
</dbReference>
<dbReference type="PROSITE" id="PS50089">
    <property type="entry name" value="ZF_RING_2"/>
    <property type="match status" value="1"/>
</dbReference>
<keyword evidence="5" id="KW-0862">Zinc</keyword>
<comment type="caution">
    <text evidence="10">The sequence shown here is derived from an EMBL/GenBank/DDBJ whole genome shotgun (WGS) entry which is preliminary data.</text>
</comment>
<keyword evidence="4 6" id="KW-0863">Zinc-finger</keyword>
<evidence type="ECO:0000256" key="7">
    <source>
        <dbReference type="SAM" id="Coils"/>
    </source>
</evidence>
<evidence type="ECO:0000313" key="11">
    <source>
        <dbReference type="Proteomes" id="UP001177670"/>
    </source>
</evidence>
<dbReference type="PANTHER" id="PTHR16079:SF4">
    <property type="entry name" value="E3 UBIQUITIN-PROTEIN LIGASE CHFR"/>
    <property type="match status" value="1"/>
</dbReference>
<dbReference type="GO" id="GO:0005634">
    <property type="term" value="C:nucleus"/>
    <property type="evidence" value="ECO:0007669"/>
    <property type="project" value="TreeGrafter"/>
</dbReference>
<dbReference type="Proteomes" id="UP001177670">
    <property type="component" value="Unassembled WGS sequence"/>
</dbReference>
<dbReference type="GO" id="GO:0016567">
    <property type="term" value="P:protein ubiquitination"/>
    <property type="evidence" value="ECO:0007669"/>
    <property type="project" value="TreeGrafter"/>
</dbReference>
<dbReference type="CDD" id="cd00060">
    <property type="entry name" value="FHA"/>
    <property type="match status" value="1"/>
</dbReference>